<accession>A0A9D4F2N3</accession>
<dbReference type="InterPro" id="IPR013320">
    <property type="entry name" value="ConA-like_dom_sf"/>
</dbReference>
<gene>
    <name evidence="1" type="ORF">DPMN_168817</name>
</gene>
<evidence type="ECO:0008006" key="3">
    <source>
        <dbReference type="Google" id="ProtNLM"/>
    </source>
</evidence>
<reference evidence="1" key="1">
    <citation type="journal article" date="2019" name="bioRxiv">
        <title>The Genome of the Zebra Mussel, Dreissena polymorpha: A Resource for Invasive Species Research.</title>
        <authorList>
            <person name="McCartney M.A."/>
            <person name="Auch B."/>
            <person name="Kono T."/>
            <person name="Mallez S."/>
            <person name="Zhang Y."/>
            <person name="Obille A."/>
            <person name="Becker A."/>
            <person name="Abrahante J.E."/>
            <person name="Garbe J."/>
            <person name="Badalamenti J.P."/>
            <person name="Herman A."/>
            <person name="Mangelson H."/>
            <person name="Liachko I."/>
            <person name="Sullivan S."/>
            <person name="Sone E.D."/>
            <person name="Koren S."/>
            <person name="Silverstein K.A.T."/>
            <person name="Beckman K.B."/>
            <person name="Gohl D.M."/>
        </authorList>
    </citation>
    <scope>NUCLEOTIDE SEQUENCE</scope>
    <source>
        <strain evidence="1">Duluth1</strain>
        <tissue evidence="1">Whole animal</tissue>
    </source>
</reference>
<proteinExistence type="predicted"/>
<dbReference type="Gene3D" id="2.60.120.200">
    <property type="match status" value="1"/>
</dbReference>
<dbReference type="EMBL" id="JAIWYP010000008">
    <property type="protein sequence ID" value="KAH3790613.1"/>
    <property type="molecule type" value="Genomic_DNA"/>
</dbReference>
<organism evidence="1 2">
    <name type="scientific">Dreissena polymorpha</name>
    <name type="common">Zebra mussel</name>
    <name type="synonym">Mytilus polymorpha</name>
    <dbReference type="NCBI Taxonomy" id="45954"/>
    <lineage>
        <taxon>Eukaryota</taxon>
        <taxon>Metazoa</taxon>
        <taxon>Spiralia</taxon>
        <taxon>Lophotrochozoa</taxon>
        <taxon>Mollusca</taxon>
        <taxon>Bivalvia</taxon>
        <taxon>Autobranchia</taxon>
        <taxon>Heteroconchia</taxon>
        <taxon>Euheterodonta</taxon>
        <taxon>Imparidentia</taxon>
        <taxon>Neoheterodontei</taxon>
        <taxon>Myida</taxon>
        <taxon>Dreissenoidea</taxon>
        <taxon>Dreissenidae</taxon>
        <taxon>Dreissena</taxon>
    </lineage>
</organism>
<dbReference type="AlphaFoldDB" id="A0A9D4F2N3"/>
<keyword evidence="2" id="KW-1185">Reference proteome</keyword>
<evidence type="ECO:0000313" key="2">
    <source>
        <dbReference type="Proteomes" id="UP000828390"/>
    </source>
</evidence>
<comment type="caution">
    <text evidence="1">The sequence shown here is derived from an EMBL/GenBank/DDBJ whole genome shotgun (WGS) entry which is preliminary data.</text>
</comment>
<protein>
    <recommendedName>
        <fullName evidence="3">Laminin G domain-containing protein</fullName>
    </recommendedName>
</protein>
<reference evidence="1" key="2">
    <citation type="submission" date="2020-11" db="EMBL/GenBank/DDBJ databases">
        <authorList>
            <person name="McCartney M.A."/>
            <person name="Auch B."/>
            <person name="Kono T."/>
            <person name="Mallez S."/>
            <person name="Becker A."/>
            <person name="Gohl D.M."/>
            <person name="Silverstein K.A.T."/>
            <person name="Koren S."/>
            <person name="Bechman K.B."/>
            <person name="Herman A."/>
            <person name="Abrahante J.E."/>
            <person name="Garbe J."/>
        </authorList>
    </citation>
    <scope>NUCLEOTIDE SEQUENCE</scope>
    <source>
        <strain evidence="1">Duluth1</strain>
        <tissue evidence="1">Whole animal</tissue>
    </source>
</reference>
<sequence>MENTSDGILFQFRGDTSAPNFSTLTAYVNTGNVAIDLGTFGNATSTCTNISLQANKWHNMIVVRDKNKNCVDVIINRTATIKLIVGNMSNVDFSIQVQ</sequence>
<name>A0A9D4F2N3_DREPO</name>
<dbReference type="Proteomes" id="UP000828390">
    <property type="component" value="Unassembled WGS sequence"/>
</dbReference>
<evidence type="ECO:0000313" key="1">
    <source>
        <dbReference type="EMBL" id="KAH3790613.1"/>
    </source>
</evidence>
<dbReference type="SUPFAM" id="SSF49899">
    <property type="entry name" value="Concanavalin A-like lectins/glucanases"/>
    <property type="match status" value="1"/>
</dbReference>